<feature type="domain" description="6-hydroxymethylpterin diphosphokinase MptE-like" evidence="1">
    <location>
        <begin position="51"/>
        <end position="203"/>
    </location>
</feature>
<evidence type="ECO:0000313" key="2">
    <source>
        <dbReference type="EMBL" id="THF81375.1"/>
    </source>
</evidence>
<sequence length="266" mass="31142">MQIRKLVEKNDILLGYYLKIRCFIYLVVFYPYRKLRESFRKYGLDKSNSYIKKIKDIHSGERCFIIGTGPSLTKEDIYKLKSEYTFGTNALCLLFNELKWKTNYFVISDKKAYKKLVNNLPKDDTNNIFISSPKSKDVKDGHTYVPINPVNNYLTTNKYKKFSDNIHVCCYDANTVVFNALQIAIYMGFKEIYLIGVDCNYSDDAKKRYLVDHQINNPYYKSAGRSMIEDFKVAKKYADKFGIKIYNATRGGMLEVFERVNLDKVL</sequence>
<dbReference type="InterPro" id="IPR002826">
    <property type="entry name" value="MptE-like"/>
</dbReference>
<dbReference type="OrthoDB" id="344900at2"/>
<proteinExistence type="predicted"/>
<dbReference type="Gene3D" id="3.90.1480.10">
    <property type="entry name" value="Alpha-2,3-sialyltransferase"/>
    <property type="match status" value="1"/>
</dbReference>
<accession>A0A4S4C1D0</accession>
<protein>
    <submittedName>
        <fullName evidence="2">DUF115 domain-containing protein</fullName>
    </submittedName>
</protein>
<dbReference type="EMBL" id="SSNT01000004">
    <property type="protein sequence ID" value="THF81375.1"/>
    <property type="molecule type" value="Genomic_DNA"/>
</dbReference>
<dbReference type="AlphaFoldDB" id="A0A4S4C1D0"/>
<dbReference type="RefSeq" id="WP_136352210.1">
    <property type="nucleotide sequence ID" value="NZ_CP046266.1"/>
</dbReference>
<gene>
    <name evidence="2" type="ORF">E6W99_05535</name>
</gene>
<keyword evidence="3" id="KW-1185">Reference proteome</keyword>
<evidence type="ECO:0000313" key="3">
    <source>
        <dbReference type="Proteomes" id="UP000310334"/>
    </source>
</evidence>
<reference evidence="2 3" key="1">
    <citation type="submission" date="2019-04" db="EMBL/GenBank/DDBJ databases">
        <title>Bacillus sediminilitoris sp. nov., isolated from a tidal flat sediment on the East China Sea.</title>
        <authorList>
            <person name="Wei Y."/>
            <person name="Mao H."/>
            <person name="Fang J."/>
        </authorList>
    </citation>
    <scope>NUCLEOTIDE SEQUENCE [LARGE SCALE GENOMIC DNA]</scope>
    <source>
        <strain evidence="2 3">DSL-17</strain>
    </source>
</reference>
<dbReference type="Proteomes" id="UP000310334">
    <property type="component" value="Unassembled WGS sequence"/>
</dbReference>
<organism evidence="2 3">
    <name type="scientific">Metabacillus sediminilitoris</name>
    <dbReference type="NCBI Taxonomy" id="2567941"/>
    <lineage>
        <taxon>Bacteria</taxon>
        <taxon>Bacillati</taxon>
        <taxon>Bacillota</taxon>
        <taxon>Bacilli</taxon>
        <taxon>Bacillales</taxon>
        <taxon>Bacillaceae</taxon>
        <taxon>Metabacillus</taxon>
    </lineage>
</organism>
<evidence type="ECO:0000259" key="1">
    <source>
        <dbReference type="Pfam" id="PF01973"/>
    </source>
</evidence>
<comment type="caution">
    <text evidence="2">The sequence shown here is derived from an EMBL/GenBank/DDBJ whole genome shotgun (WGS) entry which is preliminary data.</text>
</comment>
<dbReference type="Pfam" id="PF01973">
    <property type="entry name" value="MptE-like"/>
    <property type="match status" value="1"/>
</dbReference>
<name>A0A4S4C1D0_9BACI</name>